<keyword evidence="3" id="KW-0238">DNA-binding</keyword>
<keyword evidence="7" id="KW-1185">Reference proteome</keyword>
<protein>
    <submittedName>
        <fullName evidence="6">LysR family transcriptional regulator YeiE</fullName>
    </submittedName>
</protein>
<proteinExistence type="inferred from homology"/>
<dbReference type="Gene3D" id="1.10.10.10">
    <property type="entry name" value="Winged helix-like DNA-binding domain superfamily/Winged helix DNA-binding domain"/>
    <property type="match status" value="1"/>
</dbReference>
<dbReference type="SUPFAM" id="SSF53850">
    <property type="entry name" value="Periplasmic binding protein-like II"/>
    <property type="match status" value="1"/>
</dbReference>
<dbReference type="EMBL" id="CBXI010000008">
    <property type="protein sequence ID" value="CDL90584.1"/>
    <property type="molecule type" value="Genomic_DNA"/>
</dbReference>
<organism evidence="6 7">
    <name type="scientific">Clostridium tyrobutyricum DIVETGP</name>
    <dbReference type="NCBI Taxonomy" id="1408889"/>
    <lineage>
        <taxon>Bacteria</taxon>
        <taxon>Bacillati</taxon>
        <taxon>Bacillota</taxon>
        <taxon>Clostridia</taxon>
        <taxon>Eubacteriales</taxon>
        <taxon>Clostridiaceae</taxon>
        <taxon>Clostridium</taxon>
    </lineage>
</organism>
<dbReference type="OrthoDB" id="9785745at2"/>
<dbReference type="GO" id="GO:0003700">
    <property type="term" value="F:DNA-binding transcription factor activity"/>
    <property type="evidence" value="ECO:0007669"/>
    <property type="project" value="InterPro"/>
</dbReference>
<dbReference type="Pfam" id="PF00126">
    <property type="entry name" value="HTH_1"/>
    <property type="match status" value="1"/>
</dbReference>
<dbReference type="SUPFAM" id="SSF46785">
    <property type="entry name" value="Winged helix' DNA-binding domain"/>
    <property type="match status" value="1"/>
</dbReference>
<dbReference type="GO" id="GO:0000976">
    <property type="term" value="F:transcription cis-regulatory region binding"/>
    <property type="evidence" value="ECO:0007669"/>
    <property type="project" value="TreeGrafter"/>
</dbReference>
<dbReference type="PRINTS" id="PR00039">
    <property type="entry name" value="HTHLYSR"/>
</dbReference>
<accession>W6N5P8</accession>
<dbReference type="RefSeq" id="WP_017751879.1">
    <property type="nucleotide sequence ID" value="NZ_CBXI010000008.1"/>
</dbReference>
<dbReference type="Gene3D" id="3.40.190.10">
    <property type="entry name" value="Periplasmic binding protein-like II"/>
    <property type="match status" value="2"/>
</dbReference>
<gene>
    <name evidence="6" type="ORF">CTDIVETGP_0654</name>
</gene>
<evidence type="ECO:0000256" key="4">
    <source>
        <dbReference type="ARBA" id="ARBA00023163"/>
    </source>
</evidence>
<comment type="similarity">
    <text evidence="1">Belongs to the LysR transcriptional regulatory family.</text>
</comment>
<feature type="domain" description="HTH lysR-type" evidence="5">
    <location>
        <begin position="1"/>
        <end position="59"/>
    </location>
</feature>
<dbReference type="PANTHER" id="PTHR30126:SF39">
    <property type="entry name" value="HTH-TYPE TRANSCRIPTIONAL REGULATOR CYSL"/>
    <property type="match status" value="1"/>
</dbReference>
<reference evidence="6 7" key="1">
    <citation type="journal article" date="2015" name="Genome Announc.">
        <title>Draft Genome Sequence of Clostridium tyrobutyricum Strain DIVETGP, Isolated from Cow's Milk for Grana Padano Production.</title>
        <authorList>
            <person name="Soggiu A."/>
            <person name="Piras C."/>
            <person name="Gaiarsa S."/>
            <person name="Sassera D."/>
            <person name="Roncada P."/>
            <person name="Bendixen E."/>
            <person name="Brasca M."/>
            <person name="Bonizzi L."/>
        </authorList>
    </citation>
    <scope>NUCLEOTIDE SEQUENCE [LARGE SCALE GENOMIC DNA]</scope>
    <source>
        <strain evidence="6 7">DIVETGP</strain>
    </source>
</reference>
<evidence type="ECO:0000256" key="3">
    <source>
        <dbReference type="ARBA" id="ARBA00023125"/>
    </source>
</evidence>
<dbReference type="PROSITE" id="PS50931">
    <property type="entry name" value="HTH_LYSR"/>
    <property type="match status" value="1"/>
</dbReference>
<evidence type="ECO:0000256" key="2">
    <source>
        <dbReference type="ARBA" id="ARBA00023015"/>
    </source>
</evidence>
<dbReference type="GeneID" id="29419940"/>
<evidence type="ECO:0000313" key="6">
    <source>
        <dbReference type="EMBL" id="CDL90584.1"/>
    </source>
</evidence>
<name>W6N5P8_CLOTY</name>
<comment type="caution">
    <text evidence="6">The sequence shown here is derived from an EMBL/GenBank/DDBJ whole genome shotgun (WGS) entry which is preliminary data.</text>
</comment>
<evidence type="ECO:0000256" key="1">
    <source>
        <dbReference type="ARBA" id="ARBA00009437"/>
    </source>
</evidence>
<dbReference type="InterPro" id="IPR036390">
    <property type="entry name" value="WH_DNA-bd_sf"/>
</dbReference>
<evidence type="ECO:0000313" key="7">
    <source>
        <dbReference type="Proteomes" id="UP000019482"/>
    </source>
</evidence>
<sequence>MIDELKTFIAIVEKKSFTKAAKFINISQPSVSLHVLNLEKYFNTRLIERSNKQKNIFITRTGKILYKRAKQLLLILDETKNELNDYSNSPSGTLKIGASMTIGEFILPSLLGEFTKNFPNIKFEIVIENTKNIYDKFRNRIIDIALIEGTVPKQDYILKNFYEDTMVIVVPNSFKYEKNSSLKKFLSNQTWIHREDGSGTGENLNIFLNHNSICPKNIIIFGSNYAIKEAVKNNLGITFISSLVIEPDIKNNELKIIPTRIKYKRYFSYLVHNESMSKIIELFLEKLQEYSNINQ</sequence>
<dbReference type="Proteomes" id="UP000019482">
    <property type="component" value="Unassembled WGS sequence"/>
</dbReference>
<dbReference type="InterPro" id="IPR000847">
    <property type="entry name" value="LysR_HTH_N"/>
</dbReference>
<dbReference type="PANTHER" id="PTHR30126">
    <property type="entry name" value="HTH-TYPE TRANSCRIPTIONAL REGULATOR"/>
    <property type="match status" value="1"/>
</dbReference>
<evidence type="ECO:0000259" key="5">
    <source>
        <dbReference type="PROSITE" id="PS50931"/>
    </source>
</evidence>
<keyword evidence="2" id="KW-0805">Transcription regulation</keyword>
<dbReference type="InterPro" id="IPR036388">
    <property type="entry name" value="WH-like_DNA-bd_sf"/>
</dbReference>
<dbReference type="InterPro" id="IPR005119">
    <property type="entry name" value="LysR_subst-bd"/>
</dbReference>
<dbReference type="AlphaFoldDB" id="W6N5P8"/>
<dbReference type="Pfam" id="PF03466">
    <property type="entry name" value="LysR_substrate"/>
    <property type="match status" value="1"/>
</dbReference>
<keyword evidence="4" id="KW-0804">Transcription</keyword>